<dbReference type="PANTHER" id="PTHR22953">
    <property type="entry name" value="ACID PHOSPHATASE RELATED"/>
    <property type="match status" value="1"/>
</dbReference>
<evidence type="ECO:0000259" key="2">
    <source>
        <dbReference type="Pfam" id="PF00149"/>
    </source>
</evidence>
<dbReference type="Gene3D" id="3.60.21.10">
    <property type="match status" value="1"/>
</dbReference>
<accession>A0A383CAE1</accession>
<evidence type="ECO:0000313" key="3">
    <source>
        <dbReference type="EMBL" id="SVE28635.1"/>
    </source>
</evidence>
<organism evidence="3">
    <name type="scientific">marine metagenome</name>
    <dbReference type="NCBI Taxonomy" id="408172"/>
    <lineage>
        <taxon>unclassified sequences</taxon>
        <taxon>metagenomes</taxon>
        <taxon>ecological metagenomes</taxon>
    </lineage>
</organism>
<gene>
    <name evidence="3" type="ORF">METZ01_LOCUS481489</name>
</gene>
<sequence>SLLLSDVLDLVLIPGDLVDNGLDHTQWGSHFFEPSEPLFSHVPLYPVLGNHENNSPYYFSYFNLPSNGTPGYLEHWWWTDFSNIRVIGLDSNWDYQLTIQLNWLEDVLNESCNDSNIDFVFAQLHHPHRSELWVPGGTSFTGDVIELLEQFTSNCGKPSIHFFGHTHGYSRGQSINHQHAMVNVATAGGAIDYWGEWLQEDYPEYMVSQDEWGFVILEVEAGLDPQFTLKRISRGDDYVPM</sequence>
<feature type="domain" description="Calcineurin-like phosphoesterase" evidence="2">
    <location>
        <begin position="9"/>
        <end position="169"/>
    </location>
</feature>
<keyword evidence="1" id="KW-0732">Signal</keyword>
<dbReference type="InterPro" id="IPR029052">
    <property type="entry name" value="Metallo-depent_PP-like"/>
</dbReference>
<evidence type="ECO:0000256" key="1">
    <source>
        <dbReference type="ARBA" id="ARBA00022729"/>
    </source>
</evidence>
<dbReference type="InterPro" id="IPR039331">
    <property type="entry name" value="PAPs-like"/>
</dbReference>
<dbReference type="EMBL" id="UINC01206822">
    <property type="protein sequence ID" value="SVE28635.1"/>
    <property type="molecule type" value="Genomic_DNA"/>
</dbReference>
<feature type="non-terminal residue" evidence="3">
    <location>
        <position position="1"/>
    </location>
</feature>
<dbReference type="Pfam" id="PF00149">
    <property type="entry name" value="Metallophos"/>
    <property type="match status" value="1"/>
</dbReference>
<dbReference type="InterPro" id="IPR004843">
    <property type="entry name" value="Calcineurin-like_PHP"/>
</dbReference>
<dbReference type="GO" id="GO:0003993">
    <property type="term" value="F:acid phosphatase activity"/>
    <property type="evidence" value="ECO:0007669"/>
    <property type="project" value="InterPro"/>
</dbReference>
<dbReference type="SUPFAM" id="SSF56300">
    <property type="entry name" value="Metallo-dependent phosphatases"/>
    <property type="match status" value="1"/>
</dbReference>
<name>A0A383CAE1_9ZZZZ</name>
<dbReference type="PANTHER" id="PTHR22953:SF153">
    <property type="entry name" value="PURPLE ACID PHOSPHATASE"/>
    <property type="match status" value="1"/>
</dbReference>
<dbReference type="AlphaFoldDB" id="A0A383CAE1"/>
<feature type="non-terminal residue" evidence="3">
    <location>
        <position position="241"/>
    </location>
</feature>
<proteinExistence type="predicted"/>
<protein>
    <recommendedName>
        <fullName evidence="2">Calcineurin-like phosphoesterase domain-containing protein</fullName>
    </recommendedName>
</protein>
<reference evidence="3" key="1">
    <citation type="submission" date="2018-05" db="EMBL/GenBank/DDBJ databases">
        <authorList>
            <person name="Lanie J.A."/>
            <person name="Ng W.-L."/>
            <person name="Kazmierczak K.M."/>
            <person name="Andrzejewski T.M."/>
            <person name="Davidsen T.M."/>
            <person name="Wayne K.J."/>
            <person name="Tettelin H."/>
            <person name="Glass J.I."/>
            <person name="Rusch D."/>
            <person name="Podicherti R."/>
            <person name="Tsui H.-C.T."/>
            <person name="Winkler M.E."/>
        </authorList>
    </citation>
    <scope>NUCLEOTIDE SEQUENCE</scope>
</reference>